<dbReference type="GeneID" id="63779593"/>
<feature type="compositionally biased region" description="Basic and acidic residues" evidence="1">
    <location>
        <begin position="874"/>
        <end position="890"/>
    </location>
</feature>
<feature type="compositionally biased region" description="Basic and acidic residues" evidence="1">
    <location>
        <begin position="752"/>
        <end position="761"/>
    </location>
</feature>
<proteinExistence type="predicted"/>
<keyword evidence="3" id="KW-1185">Reference proteome</keyword>
<accession>A0A1Y2EGB0</accession>
<dbReference type="InterPro" id="IPR011990">
    <property type="entry name" value="TPR-like_helical_dom_sf"/>
</dbReference>
<evidence type="ECO:0000313" key="2">
    <source>
        <dbReference type="EMBL" id="ORY70344.1"/>
    </source>
</evidence>
<feature type="compositionally biased region" description="Polar residues" evidence="1">
    <location>
        <begin position="1068"/>
        <end position="1084"/>
    </location>
</feature>
<feature type="region of interest" description="Disordered" evidence="1">
    <location>
        <begin position="1066"/>
        <end position="1086"/>
    </location>
</feature>
<dbReference type="Gene3D" id="1.25.40.10">
    <property type="entry name" value="Tetratricopeptide repeat domain"/>
    <property type="match status" value="1"/>
</dbReference>
<name>A0A1Y2EGB0_9PEZI</name>
<feature type="compositionally biased region" description="Polar residues" evidence="1">
    <location>
        <begin position="797"/>
        <end position="806"/>
    </location>
</feature>
<feature type="region of interest" description="Disordered" evidence="1">
    <location>
        <begin position="1118"/>
        <end position="1139"/>
    </location>
</feature>
<reference evidence="2 3" key="1">
    <citation type="submission" date="2016-07" db="EMBL/GenBank/DDBJ databases">
        <title>Pervasive Adenine N6-methylation of Active Genes in Fungi.</title>
        <authorList>
            <consortium name="DOE Joint Genome Institute"/>
            <person name="Mondo S.J."/>
            <person name="Dannebaum R.O."/>
            <person name="Kuo R.C."/>
            <person name="Labutti K."/>
            <person name="Haridas S."/>
            <person name="Kuo A."/>
            <person name="Salamov A."/>
            <person name="Ahrendt S.R."/>
            <person name="Lipzen A."/>
            <person name="Sullivan W."/>
            <person name="Andreopoulos W.B."/>
            <person name="Clum A."/>
            <person name="Lindquist E."/>
            <person name="Daum C."/>
            <person name="Ramamoorthy G.K."/>
            <person name="Gryganskyi A."/>
            <person name="Culley D."/>
            <person name="Magnuson J.K."/>
            <person name="James T.Y."/>
            <person name="O'Malley M.A."/>
            <person name="Stajich J.E."/>
            <person name="Spatafora J.W."/>
            <person name="Visel A."/>
            <person name="Grigoriev I.V."/>
        </authorList>
    </citation>
    <scope>NUCLEOTIDE SEQUENCE [LARGE SCALE GENOMIC DNA]</scope>
    <source>
        <strain evidence="2 3">CBS 129021</strain>
    </source>
</reference>
<dbReference type="EMBL" id="MCFJ01000002">
    <property type="protein sequence ID" value="ORY70344.1"/>
    <property type="molecule type" value="Genomic_DNA"/>
</dbReference>
<dbReference type="Proteomes" id="UP000193689">
    <property type="component" value="Unassembled WGS sequence"/>
</dbReference>
<feature type="compositionally biased region" description="Polar residues" evidence="1">
    <location>
        <begin position="728"/>
        <end position="738"/>
    </location>
</feature>
<feature type="compositionally biased region" description="Basic and acidic residues" evidence="1">
    <location>
        <begin position="769"/>
        <end position="778"/>
    </location>
</feature>
<dbReference type="InParanoid" id="A0A1Y2EGB0"/>
<comment type="caution">
    <text evidence="2">The sequence shown here is derived from an EMBL/GenBank/DDBJ whole genome shotgun (WGS) entry which is preliminary data.</text>
</comment>
<feature type="region of interest" description="Disordered" evidence="1">
    <location>
        <begin position="868"/>
        <end position="890"/>
    </location>
</feature>
<organism evidence="2 3">
    <name type="scientific">Pseudomassariella vexata</name>
    <dbReference type="NCBI Taxonomy" id="1141098"/>
    <lineage>
        <taxon>Eukaryota</taxon>
        <taxon>Fungi</taxon>
        <taxon>Dikarya</taxon>
        <taxon>Ascomycota</taxon>
        <taxon>Pezizomycotina</taxon>
        <taxon>Sordariomycetes</taxon>
        <taxon>Xylariomycetidae</taxon>
        <taxon>Amphisphaeriales</taxon>
        <taxon>Pseudomassariaceae</taxon>
        <taxon>Pseudomassariella</taxon>
    </lineage>
</organism>
<feature type="region of interest" description="Disordered" evidence="1">
    <location>
        <begin position="728"/>
        <end position="811"/>
    </location>
</feature>
<evidence type="ECO:0000256" key="1">
    <source>
        <dbReference type="SAM" id="MobiDB-lite"/>
    </source>
</evidence>
<sequence>MASLWRRRFQAFLEAQHGDVKDARIPVSKRYDPIDAFPTGIDASNWLLKFLADPEALADKTFAPFSECFDLSSVLMFTAIVYQNSQSRCRGRLAQLSKENDILLNEIFDSVDLEREYSDPDDRVFSHELLREEAATVVARVDTICSALRRIEDIRVIEVLYLPLWRVAFRALLLGFHKEAERLCSCMRDESFNKVYFEPSTRTEDISDDHVNIRWVHGLTLVVQRQWEEARCEFLLVLENKAWQKGESHDEAILAERCFAMAQHYARKETRDYAAIRNLASAHEGLLKKHGGGNQVLAARWDVNQAKRHSETTQQDGDTWRDWATMEVMEQYGEEHLATYVTRLERSLFLSRAGNHQKVIDLQSALLEKYPQLVASGVPIDRANTIVVELALNYYRLGMVDAGNNVTSTMLQNMDALLGQEHEDTLACLTKYINMVRGVGVEMSIEILARICGNLKRDPFEPTHSHRLMAMHCELGHQYRTRRDYNIAVKYYRQLVDAAVARLGIDKSVTQDAYLWLFECFWIMELVKEAKDVADQVIDMLKERGPANKRQILNWQGRLCSLECLKFDESISGHGTEASELSNMVSSQFFDLNEGPLDRAYGYLYKALHFFFQGKAQWDASMRETNHALHQLQCIRRTSVLRKDNSVTQLKLSLYQRQAIIHAKSHNYQLAIEDYCQIIHVATREPMYDVWRSEWLHMANIQIKILESELGKQKHGLEEQVPLLVSSDSGAVSRSNEYPHNKKNCQLPTDRPTVEHVEHATIRSSFTTERNKAEKKELSPTTKLLASKLQEQRDQSKQSMSEQVGTGSRRVASTLPHIFKRKATISWNPRAMDACKAEAATTTSHDKEAHAKLTTKVENNLAAVYGRRGYGGDPARHSEPADTSKRQDKGYEVAKTADGHTVSQIENPQISQDAQAMEKKSQSGLFKRFVDGKQRAVLNERKPHPHAGSGSQPLNSQLQIPRHPISIEPMTPLFSRLRSSKTPVGYSESMSAEAIKASLAGGSGAKLISPLAPVKERKIVKLKYEPLKIKLFKDSMKKPDFSHIVPDRQNPENTQAVMENAQERVSKNLDQSSTRMVMHTSSSCPRGIKSAERLPFIPVNLNNTGSAGLKRIFLKGAGQHALQPQAPKSADQKRNEKEKREFVEIALETGEERRECIERIKREETDWDVLSDECEESAYTEQWDPEEKEWQMV</sequence>
<feature type="compositionally biased region" description="Basic and acidic residues" evidence="1">
    <location>
        <begin position="1130"/>
        <end position="1139"/>
    </location>
</feature>
<protein>
    <submittedName>
        <fullName evidence="2">Uncharacterized protein</fullName>
    </submittedName>
</protein>
<evidence type="ECO:0000313" key="3">
    <source>
        <dbReference type="Proteomes" id="UP000193689"/>
    </source>
</evidence>
<gene>
    <name evidence="2" type="ORF">BCR38DRAFT_481478</name>
</gene>
<dbReference type="AlphaFoldDB" id="A0A1Y2EGB0"/>
<dbReference type="RefSeq" id="XP_040720294.1">
    <property type="nucleotide sequence ID" value="XM_040863381.1"/>
</dbReference>